<dbReference type="CDD" id="cd13228">
    <property type="entry name" value="PHear_NECAP"/>
    <property type="match status" value="1"/>
</dbReference>
<keyword evidence="4" id="KW-1185">Reference proteome</keyword>
<comment type="caution">
    <text evidence="3">The sequence shown here is derived from an EMBL/GenBank/DDBJ whole genome shotgun (WGS) entry which is preliminary data.</text>
</comment>
<dbReference type="Proteomes" id="UP000037460">
    <property type="component" value="Unassembled WGS sequence"/>
</dbReference>
<reference evidence="4" key="1">
    <citation type="journal article" date="2015" name="PLoS Genet.">
        <title>Genome Sequence and Transcriptome Analyses of Chrysochromulina tobin: Metabolic Tools for Enhanced Algal Fitness in the Prominent Order Prymnesiales (Haptophyceae).</title>
        <authorList>
            <person name="Hovde B.T."/>
            <person name="Deodato C.R."/>
            <person name="Hunsperger H.M."/>
            <person name="Ryken S.A."/>
            <person name="Yost W."/>
            <person name="Jha R.K."/>
            <person name="Patterson J."/>
            <person name="Monnat R.J. Jr."/>
            <person name="Barlow S.B."/>
            <person name="Starkenburg S.R."/>
            <person name="Cattolico R.A."/>
        </authorList>
    </citation>
    <scope>NUCLEOTIDE SEQUENCE</scope>
    <source>
        <strain evidence="4">CCMP291</strain>
    </source>
</reference>
<evidence type="ECO:0000313" key="4">
    <source>
        <dbReference type="Proteomes" id="UP000037460"/>
    </source>
</evidence>
<feature type="compositionally biased region" description="Low complexity" evidence="1">
    <location>
        <begin position="185"/>
        <end position="218"/>
    </location>
</feature>
<evidence type="ECO:0000313" key="3">
    <source>
        <dbReference type="EMBL" id="KOO35008.1"/>
    </source>
</evidence>
<proteinExistence type="predicted"/>
<feature type="compositionally biased region" description="Basic and acidic residues" evidence="1">
    <location>
        <begin position="219"/>
        <end position="232"/>
    </location>
</feature>
<dbReference type="AlphaFoldDB" id="A0A0M0K9E0"/>
<organism evidence="3 4">
    <name type="scientific">Chrysochromulina tobinii</name>
    <dbReference type="NCBI Taxonomy" id="1460289"/>
    <lineage>
        <taxon>Eukaryota</taxon>
        <taxon>Haptista</taxon>
        <taxon>Haptophyta</taxon>
        <taxon>Prymnesiophyceae</taxon>
        <taxon>Prymnesiales</taxon>
        <taxon>Chrysochromulinaceae</taxon>
        <taxon>Chrysochromulina</taxon>
    </lineage>
</organism>
<dbReference type="GO" id="GO:0030125">
    <property type="term" value="C:clathrin vesicle coat"/>
    <property type="evidence" value="ECO:0007669"/>
    <property type="project" value="TreeGrafter"/>
</dbReference>
<feature type="region of interest" description="Disordered" evidence="1">
    <location>
        <begin position="148"/>
        <end position="239"/>
    </location>
</feature>
<dbReference type="GO" id="GO:0006897">
    <property type="term" value="P:endocytosis"/>
    <property type="evidence" value="ECO:0007669"/>
    <property type="project" value="InterPro"/>
</dbReference>
<evidence type="ECO:0000256" key="1">
    <source>
        <dbReference type="SAM" id="MobiDB-lite"/>
    </source>
</evidence>
<dbReference type="PANTHER" id="PTHR12847:SF9">
    <property type="entry name" value="NECAP-LIKE PROTEIN CG9132"/>
    <property type="match status" value="1"/>
</dbReference>
<dbReference type="EMBL" id="JWZX01001013">
    <property type="protein sequence ID" value="KOO35008.1"/>
    <property type="molecule type" value="Genomic_DNA"/>
</dbReference>
<gene>
    <name evidence="3" type="ORF">Ctob_011315</name>
</gene>
<sequence>MTIPPLKNESGHRANDWDVNKWLWSGALKVTATGSLLKIILYDPATGALFATCPVAAHGNKAVDQVIDSSRYFVLRLDDGKGRHAFIGMGFRDRSYAYDFNATMQDHWDGVRRGKDADEQAKLMAERAASEPMRDLSLKEGEKLNISINVPGAGSKPRAARPKVEGGAFSLPEKGGDADFGDFHSVSPKASSSSSVPPKSLAAPSSTSAALPSPAAPLKDVDKDKSSQKQDTEDTGGYFSKAVAFLTG</sequence>
<protein>
    <submittedName>
        <fullName evidence="3">Adaptin ear-binding coat-associated protein 1</fullName>
    </submittedName>
</protein>
<dbReference type="Pfam" id="PF07933">
    <property type="entry name" value="DUF1681"/>
    <property type="match status" value="1"/>
</dbReference>
<accession>A0A0M0K9E0</accession>
<dbReference type="Gene3D" id="2.30.29.30">
    <property type="entry name" value="Pleckstrin-homology domain (PH domain)/Phosphotyrosine-binding domain (PTB)"/>
    <property type="match status" value="1"/>
</dbReference>
<dbReference type="OrthoDB" id="10265489at2759"/>
<dbReference type="SUPFAM" id="SSF50729">
    <property type="entry name" value="PH domain-like"/>
    <property type="match status" value="1"/>
</dbReference>
<name>A0A0M0K9E0_9EUKA</name>
<evidence type="ECO:0000259" key="2">
    <source>
        <dbReference type="Pfam" id="PF07933"/>
    </source>
</evidence>
<dbReference type="InterPro" id="IPR012466">
    <property type="entry name" value="NECAP_PHear"/>
</dbReference>
<dbReference type="PANTHER" id="PTHR12847">
    <property type="entry name" value="ATP-BINDING CASSETTE ABC TRANSPORTER-RELATED"/>
    <property type="match status" value="1"/>
</dbReference>
<dbReference type="InterPro" id="IPR011993">
    <property type="entry name" value="PH-like_dom_sf"/>
</dbReference>
<feature type="domain" description="NECAP PHear" evidence="2">
    <location>
        <begin position="2"/>
        <end position="148"/>
    </location>
</feature>